<dbReference type="GeneID" id="14406937"/>
<organism evidence="2 3">
    <name type="scientific">Methanomethylovorans hollandica (strain DSM 15978 / NBRC 107637 / DMS1)</name>
    <dbReference type="NCBI Taxonomy" id="867904"/>
    <lineage>
        <taxon>Archaea</taxon>
        <taxon>Methanobacteriati</taxon>
        <taxon>Methanobacteriota</taxon>
        <taxon>Stenosarchaea group</taxon>
        <taxon>Methanomicrobia</taxon>
        <taxon>Methanosarcinales</taxon>
        <taxon>Methanosarcinaceae</taxon>
        <taxon>Methanomethylovorans</taxon>
    </lineage>
</organism>
<dbReference type="Proteomes" id="UP000010866">
    <property type="component" value="Chromosome"/>
</dbReference>
<dbReference type="InterPro" id="IPR002881">
    <property type="entry name" value="DUF58"/>
</dbReference>
<dbReference type="OrthoDB" id="3263at2157"/>
<dbReference type="SUPFAM" id="SSF53300">
    <property type="entry name" value="vWA-like"/>
    <property type="match status" value="1"/>
</dbReference>
<dbReference type="Gene3D" id="3.40.50.410">
    <property type="entry name" value="von Willebrand factor, type A domain"/>
    <property type="match status" value="1"/>
</dbReference>
<evidence type="ECO:0000259" key="1">
    <source>
        <dbReference type="Pfam" id="PF01882"/>
    </source>
</evidence>
<dbReference type="PANTHER" id="PTHR33608:SF6">
    <property type="entry name" value="BLL2464 PROTEIN"/>
    <property type="match status" value="1"/>
</dbReference>
<sequence>MNPGKHTIDADFFRQLDRFSFMVNKRVSSVYAGSRRSVNSGRGIDTIGFREYYPGDDPRSIDWKVYARSEKLYVRQFEEDKSLTAHILLDASKSMDYPDKGITKFEYGLMLAMGFAYMVTKDNDKFAISTFSEDVDISQARRGKKHLFQTLERLETTKLQGKTDIHECIISYSRVIHSRSLVIIISDFMDDLDAIRSAIYRFADHDLILIQVLDRTEAQLQVHGHTKFMDLETEKDLKTYVGDSFKENYQRKLMEHMNSIKDTCYHVGAEYYVFTTDVPIFEAFLYTIDRRHGHGL</sequence>
<accession>L0KVA8</accession>
<dbReference type="InterPro" id="IPR036465">
    <property type="entry name" value="vWFA_dom_sf"/>
</dbReference>
<dbReference type="RefSeq" id="WP_015324528.1">
    <property type="nucleotide sequence ID" value="NC_019977.1"/>
</dbReference>
<evidence type="ECO:0000313" key="2">
    <source>
        <dbReference type="EMBL" id="AGB49362.1"/>
    </source>
</evidence>
<protein>
    <recommendedName>
        <fullName evidence="1">DUF58 domain-containing protein</fullName>
    </recommendedName>
</protein>
<dbReference type="STRING" id="867904.Metho_1128"/>
<dbReference type="Pfam" id="PF01882">
    <property type="entry name" value="DUF58"/>
    <property type="match status" value="1"/>
</dbReference>
<dbReference type="HOGENOM" id="CLU_054927_3_1_2"/>
<name>L0KVA8_METHD</name>
<reference evidence="3" key="1">
    <citation type="submission" date="2012-02" db="EMBL/GenBank/DDBJ databases">
        <title>Complete sequence of chromosome of Methanomethylovorans hollandica DSM 15978.</title>
        <authorList>
            <person name="Lucas S."/>
            <person name="Copeland A."/>
            <person name="Lapidus A."/>
            <person name="Glavina del Rio T."/>
            <person name="Dalin E."/>
            <person name="Tice H."/>
            <person name="Bruce D."/>
            <person name="Goodwin L."/>
            <person name="Pitluck S."/>
            <person name="Peters L."/>
            <person name="Mikhailova N."/>
            <person name="Held B."/>
            <person name="Kyrpides N."/>
            <person name="Mavromatis K."/>
            <person name="Ivanova N."/>
            <person name="Brettin T."/>
            <person name="Detter J.C."/>
            <person name="Han C."/>
            <person name="Larimer F."/>
            <person name="Land M."/>
            <person name="Hauser L."/>
            <person name="Markowitz V."/>
            <person name="Cheng J.-F."/>
            <person name="Hugenholtz P."/>
            <person name="Woyke T."/>
            <person name="Wu D."/>
            <person name="Spring S."/>
            <person name="Schroeder M."/>
            <person name="Brambilla E."/>
            <person name="Klenk H.-P."/>
            <person name="Eisen J.A."/>
        </authorList>
    </citation>
    <scope>NUCLEOTIDE SEQUENCE [LARGE SCALE GENOMIC DNA]</scope>
    <source>
        <strain evidence="3">DSM 15978 / NBRC 107637 / DMS1</strain>
    </source>
</reference>
<dbReference type="PANTHER" id="PTHR33608">
    <property type="entry name" value="BLL2464 PROTEIN"/>
    <property type="match status" value="1"/>
</dbReference>
<evidence type="ECO:0000313" key="3">
    <source>
        <dbReference type="Proteomes" id="UP000010866"/>
    </source>
</evidence>
<proteinExistence type="predicted"/>
<gene>
    <name evidence="2" type="ordered locus">Metho_1128</name>
</gene>
<feature type="domain" description="DUF58" evidence="1">
    <location>
        <begin position="49"/>
        <end position="256"/>
    </location>
</feature>
<dbReference type="EMBL" id="CP003362">
    <property type="protein sequence ID" value="AGB49362.1"/>
    <property type="molecule type" value="Genomic_DNA"/>
</dbReference>
<keyword evidence="3" id="KW-1185">Reference proteome</keyword>
<dbReference type="KEGG" id="mhz:Metho_1128"/>
<dbReference type="AlphaFoldDB" id="L0KVA8"/>